<proteinExistence type="predicted"/>
<dbReference type="EMBL" id="KB446547">
    <property type="protein sequence ID" value="EME38593.1"/>
    <property type="molecule type" value="Genomic_DNA"/>
</dbReference>
<gene>
    <name evidence="1" type="ORF">DOTSEDRAFT_48761</name>
</gene>
<dbReference type="Proteomes" id="UP000016933">
    <property type="component" value="Unassembled WGS sequence"/>
</dbReference>
<name>N1PCK6_DOTSN</name>
<sequence length="62" mass="6954">MERHVDTLEPLRFAQHTSAASSYFRTLPAICLSRRSETSTCAVALSLRGAELRMLKNFSLVL</sequence>
<protein>
    <submittedName>
        <fullName evidence="1">Uncharacterized protein</fullName>
    </submittedName>
</protein>
<organism evidence="1 2">
    <name type="scientific">Dothistroma septosporum (strain NZE10 / CBS 128990)</name>
    <name type="common">Red band needle blight fungus</name>
    <name type="synonym">Mycosphaerella pini</name>
    <dbReference type="NCBI Taxonomy" id="675120"/>
    <lineage>
        <taxon>Eukaryota</taxon>
        <taxon>Fungi</taxon>
        <taxon>Dikarya</taxon>
        <taxon>Ascomycota</taxon>
        <taxon>Pezizomycotina</taxon>
        <taxon>Dothideomycetes</taxon>
        <taxon>Dothideomycetidae</taxon>
        <taxon>Mycosphaerellales</taxon>
        <taxon>Mycosphaerellaceae</taxon>
        <taxon>Dothistroma</taxon>
    </lineage>
</organism>
<accession>N1PCK6</accession>
<reference evidence="2" key="1">
    <citation type="journal article" date="2012" name="PLoS Genet.">
        <title>The genomes of the fungal plant pathogens Cladosporium fulvum and Dothistroma septosporum reveal adaptation to different hosts and lifestyles but also signatures of common ancestry.</title>
        <authorList>
            <person name="de Wit P.J.G.M."/>
            <person name="van der Burgt A."/>
            <person name="Oekmen B."/>
            <person name="Stergiopoulos I."/>
            <person name="Abd-Elsalam K.A."/>
            <person name="Aerts A.L."/>
            <person name="Bahkali A.H."/>
            <person name="Beenen H.G."/>
            <person name="Chettri P."/>
            <person name="Cox M.P."/>
            <person name="Datema E."/>
            <person name="de Vries R.P."/>
            <person name="Dhillon B."/>
            <person name="Ganley A.R."/>
            <person name="Griffiths S.A."/>
            <person name="Guo Y."/>
            <person name="Hamelin R.C."/>
            <person name="Henrissat B."/>
            <person name="Kabir M.S."/>
            <person name="Jashni M.K."/>
            <person name="Kema G."/>
            <person name="Klaubauf S."/>
            <person name="Lapidus A."/>
            <person name="Levasseur A."/>
            <person name="Lindquist E."/>
            <person name="Mehrabi R."/>
            <person name="Ohm R.A."/>
            <person name="Owen T.J."/>
            <person name="Salamov A."/>
            <person name="Schwelm A."/>
            <person name="Schijlen E."/>
            <person name="Sun H."/>
            <person name="van den Burg H.A."/>
            <person name="van Ham R.C.H.J."/>
            <person name="Zhang S."/>
            <person name="Goodwin S.B."/>
            <person name="Grigoriev I.V."/>
            <person name="Collemare J."/>
            <person name="Bradshaw R.E."/>
        </authorList>
    </citation>
    <scope>NUCLEOTIDE SEQUENCE [LARGE SCALE GENOMIC DNA]</scope>
    <source>
        <strain evidence="2">NZE10 / CBS 128990</strain>
    </source>
</reference>
<dbReference type="AlphaFoldDB" id="N1PCK6"/>
<evidence type="ECO:0000313" key="2">
    <source>
        <dbReference type="Proteomes" id="UP000016933"/>
    </source>
</evidence>
<reference evidence="1 2" key="2">
    <citation type="journal article" date="2012" name="PLoS Pathog.">
        <title>Diverse lifestyles and strategies of plant pathogenesis encoded in the genomes of eighteen Dothideomycetes fungi.</title>
        <authorList>
            <person name="Ohm R.A."/>
            <person name="Feau N."/>
            <person name="Henrissat B."/>
            <person name="Schoch C.L."/>
            <person name="Horwitz B.A."/>
            <person name="Barry K.W."/>
            <person name="Condon B.J."/>
            <person name="Copeland A.C."/>
            <person name="Dhillon B."/>
            <person name="Glaser F."/>
            <person name="Hesse C.N."/>
            <person name="Kosti I."/>
            <person name="LaButti K."/>
            <person name="Lindquist E.A."/>
            <person name="Lucas S."/>
            <person name="Salamov A.A."/>
            <person name="Bradshaw R.E."/>
            <person name="Ciuffetti L."/>
            <person name="Hamelin R.C."/>
            <person name="Kema G.H.J."/>
            <person name="Lawrence C."/>
            <person name="Scott J.A."/>
            <person name="Spatafora J.W."/>
            <person name="Turgeon B.G."/>
            <person name="de Wit P.J.G.M."/>
            <person name="Zhong S."/>
            <person name="Goodwin S.B."/>
            <person name="Grigoriev I.V."/>
        </authorList>
    </citation>
    <scope>NUCLEOTIDE SEQUENCE [LARGE SCALE GENOMIC DNA]</scope>
    <source>
        <strain evidence="2">NZE10 / CBS 128990</strain>
    </source>
</reference>
<keyword evidence="2" id="KW-1185">Reference proteome</keyword>
<dbReference type="HOGENOM" id="CLU_2904166_0_0_1"/>
<evidence type="ECO:0000313" key="1">
    <source>
        <dbReference type="EMBL" id="EME38593.1"/>
    </source>
</evidence>